<dbReference type="GO" id="GO:0004497">
    <property type="term" value="F:monooxygenase activity"/>
    <property type="evidence" value="ECO:0007669"/>
    <property type="project" value="UniProtKB-KW"/>
</dbReference>
<feature type="domain" description="Luciferase-like" evidence="1">
    <location>
        <begin position="15"/>
        <end position="287"/>
    </location>
</feature>
<proteinExistence type="predicted"/>
<organism evidence="2 3">
    <name type="scientific">Serinibacter arcticus</name>
    <dbReference type="NCBI Taxonomy" id="1655435"/>
    <lineage>
        <taxon>Bacteria</taxon>
        <taxon>Bacillati</taxon>
        <taxon>Actinomycetota</taxon>
        <taxon>Actinomycetes</taxon>
        <taxon>Micrococcales</taxon>
        <taxon>Beutenbergiaceae</taxon>
        <taxon>Serinibacter</taxon>
    </lineage>
</organism>
<sequence>MSHLRLGVFTRLLDETSPRERYRNATEQIVAAERLGYHSAWVAQHHFHALEGGLPAPAVLLASVASLTSRIRLGFGVITLPLEHPLRVAEDLAVLDEISGGRVEVGFGTGGTPSSFRAFGFDPADRRQIYADHIAVVTDAWAGRDIADPENQLYPPAPTLAARRWEATFSAEGAARIGAAGSGLMLSRSQPRPDATPDITIWEQQEPLVDAYLAALPTGVEPRIAASRTVFVADDEPTWRREADRGLRSVAVRGGLWGLDPDADLEVLVERSNSVVGTSEQVAEQLARDTILTRATDLLVQVHSVDPVHELVLRSHELLAREVAPVLGLSTGSTTTELEAAR</sequence>
<keyword evidence="3" id="KW-1185">Reference proteome</keyword>
<dbReference type="InterPro" id="IPR050766">
    <property type="entry name" value="Bact_Lucif_Oxidored"/>
</dbReference>
<dbReference type="GO" id="GO:0016705">
    <property type="term" value="F:oxidoreductase activity, acting on paired donors, with incorporation or reduction of molecular oxygen"/>
    <property type="evidence" value="ECO:0007669"/>
    <property type="project" value="InterPro"/>
</dbReference>
<evidence type="ECO:0000313" key="3">
    <source>
        <dbReference type="Proteomes" id="UP000245166"/>
    </source>
</evidence>
<dbReference type="SUPFAM" id="SSF51679">
    <property type="entry name" value="Bacterial luciferase-like"/>
    <property type="match status" value="1"/>
</dbReference>
<name>A0A2U1ZZ25_9MICO</name>
<keyword evidence="2" id="KW-0560">Oxidoreductase</keyword>
<gene>
    <name evidence="2" type="ORF">C8046_00335</name>
</gene>
<protein>
    <submittedName>
        <fullName evidence="2">FMN-dependent luciferase-like monooxygenase</fullName>
    </submittedName>
</protein>
<dbReference type="AlphaFoldDB" id="A0A2U1ZZ25"/>
<dbReference type="PANTHER" id="PTHR30137">
    <property type="entry name" value="LUCIFERASE-LIKE MONOOXYGENASE"/>
    <property type="match status" value="1"/>
</dbReference>
<evidence type="ECO:0000259" key="1">
    <source>
        <dbReference type="Pfam" id="PF00296"/>
    </source>
</evidence>
<comment type="caution">
    <text evidence="2">The sequence shown here is derived from an EMBL/GenBank/DDBJ whole genome shotgun (WGS) entry which is preliminary data.</text>
</comment>
<dbReference type="InterPro" id="IPR024003">
    <property type="entry name" value="Luciferase-like_KPN01858"/>
</dbReference>
<evidence type="ECO:0000313" key="2">
    <source>
        <dbReference type="EMBL" id="PWD52245.1"/>
    </source>
</evidence>
<dbReference type="GO" id="GO:0005829">
    <property type="term" value="C:cytosol"/>
    <property type="evidence" value="ECO:0007669"/>
    <property type="project" value="TreeGrafter"/>
</dbReference>
<dbReference type="NCBIfam" id="TIGR04027">
    <property type="entry name" value="LLM_KPN_01858"/>
    <property type="match status" value="1"/>
</dbReference>
<dbReference type="InterPro" id="IPR036661">
    <property type="entry name" value="Luciferase-like_sf"/>
</dbReference>
<dbReference type="Gene3D" id="3.20.20.30">
    <property type="entry name" value="Luciferase-like domain"/>
    <property type="match status" value="1"/>
</dbReference>
<keyword evidence="2" id="KW-0503">Monooxygenase</keyword>
<reference evidence="2 3" key="1">
    <citation type="submission" date="2018-03" db="EMBL/GenBank/DDBJ databases">
        <title>Genome assembly of novel Miniimonas species PCH200.</title>
        <authorList>
            <person name="Thakur V."/>
            <person name="Kumar V."/>
            <person name="Singh D."/>
        </authorList>
    </citation>
    <scope>NUCLEOTIDE SEQUENCE [LARGE SCALE GENOMIC DNA]</scope>
    <source>
        <strain evidence="2 3">PCH200</strain>
    </source>
</reference>
<dbReference type="InterPro" id="IPR011251">
    <property type="entry name" value="Luciferase-like_dom"/>
</dbReference>
<dbReference type="Proteomes" id="UP000245166">
    <property type="component" value="Unassembled WGS sequence"/>
</dbReference>
<accession>A0A2U1ZZ25</accession>
<dbReference type="Pfam" id="PF00296">
    <property type="entry name" value="Bac_luciferase"/>
    <property type="match status" value="1"/>
</dbReference>
<dbReference type="OrthoDB" id="7903015at2"/>
<dbReference type="PANTHER" id="PTHR30137:SF15">
    <property type="entry name" value="BLL6902 PROTEIN"/>
    <property type="match status" value="1"/>
</dbReference>
<dbReference type="EMBL" id="PYHR01000002">
    <property type="protein sequence ID" value="PWD52245.1"/>
    <property type="molecule type" value="Genomic_DNA"/>
</dbReference>